<reference evidence="1 2" key="1">
    <citation type="journal article" date="2024" name="Nat. Commun.">
        <title>Phylogenomics reveals the evolutionary origins of lichenization in chlorophyte algae.</title>
        <authorList>
            <person name="Puginier C."/>
            <person name="Libourel C."/>
            <person name="Otte J."/>
            <person name="Skaloud P."/>
            <person name="Haon M."/>
            <person name="Grisel S."/>
            <person name="Petersen M."/>
            <person name="Berrin J.G."/>
            <person name="Delaux P.M."/>
            <person name="Dal Grande F."/>
            <person name="Keller J."/>
        </authorList>
    </citation>
    <scope>NUCLEOTIDE SEQUENCE [LARGE SCALE GENOMIC DNA]</scope>
    <source>
        <strain evidence="1 2">SAG 2145</strain>
    </source>
</reference>
<comment type="caution">
    <text evidence="1">The sequence shown here is derived from an EMBL/GenBank/DDBJ whole genome shotgun (WGS) entry which is preliminary data.</text>
</comment>
<evidence type="ECO:0000313" key="2">
    <source>
        <dbReference type="Proteomes" id="UP001438707"/>
    </source>
</evidence>
<keyword evidence="2" id="KW-1185">Reference proteome</keyword>
<dbReference type="AlphaFoldDB" id="A0AAW1QZU4"/>
<sequence length="208" mass="22195">MYLCRRSCWAAVEAEAPACALRSAPADHRTSTSETRTLEPVTLRQLRSRRTPGSPGRLGAWVEVERVREAALEGSTPARHTDRGNRDVWGGQAALERHSPQQQTGLCAYAELLGACALVSSGNEHSAGPEASVITGVTYGRLAAALRLRGPQFLSFWFGRSKKIAYGPARCDCVWALILVCLGALGVLGKRARARAAPADVSLGSDVA</sequence>
<proteinExistence type="predicted"/>
<gene>
    <name evidence="1" type="ORF">WJX74_002918</name>
</gene>
<accession>A0AAW1QZU4</accession>
<protein>
    <submittedName>
        <fullName evidence="1">Uncharacterized protein</fullName>
    </submittedName>
</protein>
<dbReference type="Proteomes" id="UP001438707">
    <property type="component" value="Unassembled WGS sequence"/>
</dbReference>
<dbReference type="EMBL" id="JALJOS010000019">
    <property type="protein sequence ID" value="KAK9826992.1"/>
    <property type="molecule type" value="Genomic_DNA"/>
</dbReference>
<organism evidence="1 2">
    <name type="scientific">Apatococcus lobatus</name>
    <dbReference type="NCBI Taxonomy" id="904363"/>
    <lineage>
        <taxon>Eukaryota</taxon>
        <taxon>Viridiplantae</taxon>
        <taxon>Chlorophyta</taxon>
        <taxon>core chlorophytes</taxon>
        <taxon>Trebouxiophyceae</taxon>
        <taxon>Chlorellales</taxon>
        <taxon>Chlorellaceae</taxon>
        <taxon>Apatococcus</taxon>
    </lineage>
</organism>
<name>A0AAW1QZU4_9CHLO</name>
<evidence type="ECO:0000313" key="1">
    <source>
        <dbReference type="EMBL" id="KAK9826992.1"/>
    </source>
</evidence>